<evidence type="ECO:0000256" key="10">
    <source>
        <dbReference type="ARBA" id="ARBA00023004"/>
    </source>
</evidence>
<dbReference type="RefSeq" id="WP_273690676.1">
    <property type="nucleotide sequence ID" value="NZ_CP117411.1"/>
</dbReference>
<evidence type="ECO:0000256" key="2">
    <source>
        <dbReference type="ARBA" id="ARBA00004651"/>
    </source>
</evidence>
<evidence type="ECO:0000256" key="14">
    <source>
        <dbReference type="SAM" id="Phobius"/>
    </source>
</evidence>
<feature type="region of interest" description="Disordered" evidence="13">
    <location>
        <begin position="119"/>
        <end position="143"/>
    </location>
</feature>
<feature type="transmembrane region" description="Helical" evidence="14">
    <location>
        <begin position="188"/>
        <end position="205"/>
    </location>
</feature>
<evidence type="ECO:0000256" key="6">
    <source>
        <dbReference type="ARBA" id="ARBA00022692"/>
    </source>
</evidence>
<evidence type="ECO:0000259" key="15">
    <source>
        <dbReference type="Pfam" id="PF01292"/>
    </source>
</evidence>
<reference evidence="16 17" key="1">
    <citation type="submission" date="2023-02" db="EMBL/GenBank/DDBJ databases">
        <title>Genome sequence of Sphingomonas naphthae.</title>
        <authorList>
            <person name="Kim S."/>
            <person name="Heo J."/>
            <person name="Kwon S.-W."/>
        </authorList>
    </citation>
    <scope>NUCLEOTIDE SEQUENCE [LARGE SCALE GENOMIC DNA]</scope>
    <source>
        <strain evidence="16 17">KACC 18716</strain>
    </source>
</reference>
<accession>A0ABY7TPF1</accession>
<keyword evidence="8" id="KW-0249">Electron transport</keyword>
<dbReference type="InterPro" id="IPR011577">
    <property type="entry name" value="Cyt_b561_bac/Ni-Hgenase"/>
</dbReference>
<evidence type="ECO:0000313" key="16">
    <source>
        <dbReference type="EMBL" id="WCT75109.1"/>
    </source>
</evidence>
<dbReference type="Proteomes" id="UP001220395">
    <property type="component" value="Chromosome"/>
</dbReference>
<evidence type="ECO:0000313" key="17">
    <source>
        <dbReference type="Proteomes" id="UP001220395"/>
    </source>
</evidence>
<dbReference type="InterPro" id="IPR016174">
    <property type="entry name" value="Di-haem_cyt_TM"/>
</dbReference>
<evidence type="ECO:0000256" key="8">
    <source>
        <dbReference type="ARBA" id="ARBA00022982"/>
    </source>
</evidence>
<sequence length="229" mass="24948">MALMTTDTRYTKVAIALHWAIAALILCNLALGFFMEGFEQPLRGFVIQTHISSGITVLLLSIVRIVWRLTHRPPPFAPGTRGWEKGLAHLVHFLLYVAMVLMPLSGWALISANPPPPPPGQIEAAPAPVPGGAAPAAAAPKARRGGPTKLWWVIPWPKIGPIQRMGTTPQGIAEQKLLHDTLVERHMQIAWIIIALLVLHVGGALKHQFVDGQAEFARMGIGRGRRAPR</sequence>
<keyword evidence="7" id="KW-0479">Metal-binding</keyword>
<feature type="transmembrane region" description="Helical" evidence="14">
    <location>
        <begin position="47"/>
        <end position="67"/>
    </location>
</feature>
<dbReference type="Pfam" id="PF01292">
    <property type="entry name" value="Ni_hydr_CYTB"/>
    <property type="match status" value="1"/>
</dbReference>
<name>A0ABY7TPF1_9SPHN</name>
<dbReference type="PANTHER" id="PTHR30529">
    <property type="entry name" value="CYTOCHROME B561"/>
    <property type="match status" value="1"/>
</dbReference>
<keyword evidence="6 14" id="KW-0812">Transmembrane</keyword>
<organism evidence="16 17">
    <name type="scientific">Sphingomonas naphthae</name>
    <dbReference type="NCBI Taxonomy" id="1813468"/>
    <lineage>
        <taxon>Bacteria</taxon>
        <taxon>Pseudomonadati</taxon>
        <taxon>Pseudomonadota</taxon>
        <taxon>Alphaproteobacteria</taxon>
        <taxon>Sphingomonadales</taxon>
        <taxon>Sphingomonadaceae</taxon>
        <taxon>Sphingomonas</taxon>
    </lineage>
</organism>
<comment type="subcellular location">
    <subcellularLocation>
        <location evidence="2">Cell membrane</location>
        <topology evidence="2">Multi-pass membrane protein</topology>
    </subcellularLocation>
</comment>
<dbReference type="InterPro" id="IPR052168">
    <property type="entry name" value="Cytochrome_b561_oxidase"/>
</dbReference>
<evidence type="ECO:0000256" key="4">
    <source>
        <dbReference type="ARBA" id="ARBA00022475"/>
    </source>
</evidence>
<evidence type="ECO:0000256" key="11">
    <source>
        <dbReference type="ARBA" id="ARBA00023136"/>
    </source>
</evidence>
<keyword evidence="3" id="KW-0813">Transport</keyword>
<feature type="domain" description="Cytochrome b561 bacterial/Ni-hydrogenase" evidence="15">
    <location>
        <begin position="9"/>
        <end position="219"/>
    </location>
</feature>
<keyword evidence="9 14" id="KW-1133">Transmembrane helix</keyword>
<evidence type="ECO:0000256" key="13">
    <source>
        <dbReference type="SAM" id="MobiDB-lite"/>
    </source>
</evidence>
<keyword evidence="4" id="KW-1003">Cell membrane</keyword>
<evidence type="ECO:0000256" key="12">
    <source>
        <dbReference type="ARBA" id="ARBA00037975"/>
    </source>
</evidence>
<evidence type="ECO:0000256" key="3">
    <source>
        <dbReference type="ARBA" id="ARBA00022448"/>
    </source>
</evidence>
<feature type="transmembrane region" description="Helical" evidence="14">
    <location>
        <begin position="12"/>
        <end position="35"/>
    </location>
</feature>
<evidence type="ECO:0000256" key="9">
    <source>
        <dbReference type="ARBA" id="ARBA00022989"/>
    </source>
</evidence>
<evidence type="ECO:0000256" key="1">
    <source>
        <dbReference type="ARBA" id="ARBA00001970"/>
    </source>
</evidence>
<dbReference type="EMBL" id="CP117411">
    <property type="protein sequence ID" value="WCT75109.1"/>
    <property type="molecule type" value="Genomic_DNA"/>
</dbReference>
<dbReference type="SUPFAM" id="SSF81342">
    <property type="entry name" value="Transmembrane di-heme cytochromes"/>
    <property type="match status" value="1"/>
</dbReference>
<keyword evidence="5" id="KW-0349">Heme</keyword>
<evidence type="ECO:0000256" key="5">
    <source>
        <dbReference type="ARBA" id="ARBA00022617"/>
    </source>
</evidence>
<proteinExistence type="inferred from homology"/>
<keyword evidence="11 14" id="KW-0472">Membrane</keyword>
<comment type="cofactor">
    <cofactor evidence="1">
        <name>heme b</name>
        <dbReference type="ChEBI" id="CHEBI:60344"/>
    </cofactor>
</comment>
<feature type="transmembrane region" description="Helical" evidence="14">
    <location>
        <begin position="87"/>
        <end position="110"/>
    </location>
</feature>
<gene>
    <name evidence="16" type="ORF">PQ455_07810</name>
</gene>
<keyword evidence="10" id="KW-0408">Iron</keyword>
<dbReference type="PANTHER" id="PTHR30529:SF7">
    <property type="entry name" value="CYTOCHROME B561 BACTERIAL_NI-HYDROGENASE DOMAIN-CONTAINING PROTEIN"/>
    <property type="match status" value="1"/>
</dbReference>
<protein>
    <submittedName>
        <fullName evidence="16">Cytochrome b</fullName>
    </submittedName>
</protein>
<evidence type="ECO:0000256" key="7">
    <source>
        <dbReference type="ARBA" id="ARBA00022723"/>
    </source>
</evidence>
<feature type="compositionally biased region" description="Low complexity" evidence="13">
    <location>
        <begin position="121"/>
        <end position="140"/>
    </location>
</feature>
<comment type="similarity">
    <text evidence="12">Belongs to the cytochrome b561 family.</text>
</comment>
<keyword evidence="17" id="KW-1185">Reference proteome</keyword>